<name>A0ABX6QMK5_9HYPH</name>
<sequence length="116" mass="13111">MTENKARGQRIRQAMAKRKIGKAHALAAELHVSVAAVSRWQNGGDLSLDNACALAETLDISLDWLLLGRGTLDWHRDNLINPRELEWILALRERPAKIRKLVVELVEVIKPENTSR</sequence>
<protein>
    <submittedName>
        <fullName evidence="2">Helix-turn-helix transcriptional regulator</fullName>
    </submittedName>
</protein>
<gene>
    <name evidence="2" type="ORF">FE840_009945</name>
</gene>
<proteinExistence type="predicted"/>
<dbReference type="SUPFAM" id="SSF47413">
    <property type="entry name" value="lambda repressor-like DNA-binding domains"/>
    <property type="match status" value="1"/>
</dbReference>
<dbReference type="SMART" id="SM00530">
    <property type="entry name" value="HTH_XRE"/>
    <property type="match status" value="1"/>
</dbReference>
<dbReference type="Gene3D" id="1.10.260.40">
    <property type="entry name" value="lambda repressor-like DNA-binding domains"/>
    <property type="match status" value="1"/>
</dbReference>
<dbReference type="CDD" id="cd00093">
    <property type="entry name" value="HTH_XRE"/>
    <property type="match status" value="1"/>
</dbReference>
<dbReference type="EMBL" id="CP058350">
    <property type="protein sequence ID" value="QLF69836.1"/>
    <property type="molecule type" value="Genomic_DNA"/>
</dbReference>
<dbReference type="InterPro" id="IPR001387">
    <property type="entry name" value="Cro/C1-type_HTH"/>
</dbReference>
<dbReference type="Pfam" id="PF07022">
    <property type="entry name" value="Phage_CI_repr"/>
    <property type="match status" value="1"/>
</dbReference>
<feature type="domain" description="HTH cro/C1-type" evidence="1">
    <location>
        <begin position="25"/>
        <end position="65"/>
    </location>
</feature>
<keyword evidence="3" id="KW-1185">Reference proteome</keyword>
<evidence type="ECO:0000313" key="2">
    <source>
        <dbReference type="EMBL" id="QLF69836.1"/>
    </source>
</evidence>
<dbReference type="Proteomes" id="UP000308530">
    <property type="component" value="Chromosome"/>
</dbReference>
<dbReference type="RefSeq" id="WP_138288241.1">
    <property type="nucleotide sequence ID" value="NZ_CP058350.1"/>
</dbReference>
<evidence type="ECO:0000259" key="1">
    <source>
        <dbReference type="PROSITE" id="PS50943"/>
    </source>
</evidence>
<evidence type="ECO:0000313" key="3">
    <source>
        <dbReference type="Proteomes" id="UP000308530"/>
    </source>
</evidence>
<dbReference type="PROSITE" id="PS50943">
    <property type="entry name" value="HTH_CROC1"/>
    <property type="match status" value="1"/>
</dbReference>
<dbReference type="InterPro" id="IPR010744">
    <property type="entry name" value="Phage_CI_N"/>
</dbReference>
<reference evidence="2 3" key="1">
    <citation type="submission" date="2020-06" db="EMBL/GenBank/DDBJ databases">
        <title>Genome sequence of Rhizobium sp strain ADMK78.</title>
        <authorList>
            <person name="Rahi P."/>
        </authorList>
    </citation>
    <scope>NUCLEOTIDE SEQUENCE [LARGE SCALE GENOMIC DNA]</scope>
    <source>
        <strain evidence="2 3">ADMK78</strain>
    </source>
</reference>
<organism evidence="2 3">
    <name type="scientific">Peteryoungia desertarenae</name>
    <dbReference type="NCBI Taxonomy" id="1813451"/>
    <lineage>
        <taxon>Bacteria</taxon>
        <taxon>Pseudomonadati</taxon>
        <taxon>Pseudomonadota</taxon>
        <taxon>Alphaproteobacteria</taxon>
        <taxon>Hyphomicrobiales</taxon>
        <taxon>Rhizobiaceae</taxon>
        <taxon>Peteryoungia</taxon>
    </lineage>
</organism>
<accession>A0ABX6QMK5</accession>
<dbReference type="InterPro" id="IPR010982">
    <property type="entry name" value="Lambda_DNA-bd_dom_sf"/>
</dbReference>